<dbReference type="Gene3D" id="3.90.1720.10">
    <property type="entry name" value="endopeptidase domain like (from Nostoc punctiforme)"/>
    <property type="match status" value="1"/>
</dbReference>
<keyword evidence="9" id="KW-1185">Reference proteome</keyword>
<protein>
    <recommendedName>
        <fullName evidence="7">NlpC/P60 domain-containing protein</fullName>
    </recommendedName>
</protein>
<dbReference type="Proteomes" id="UP001157160">
    <property type="component" value="Unassembled WGS sequence"/>
</dbReference>
<accession>A0AA37UVN7</accession>
<keyword evidence="4" id="KW-0788">Thiol protease</keyword>
<evidence type="ECO:0000256" key="2">
    <source>
        <dbReference type="ARBA" id="ARBA00022670"/>
    </source>
</evidence>
<evidence type="ECO:0000313" key="8">
    <source>
        <dbReference type="EMBL" id="GMA29407.1"/>
    </source>
</evidence>
<feature type="transmembrane region" description="Helical" evidence="6">
    <location>
        <begin position="112"/>
        <end position="131"/>
    </location>
</feature>
<evidence type="ECO:0000313" key="9">
    <source>
        <dbReference type="Proteomes" id="UP001157160"/>
    </source>
</evidence>
<evidence type="ECO:0000256" key="4">
    <source>
        <dbReference type="ARBA" id="ARBA00022807"/>
    </source>
</evidence>
<evidence type="ECO:0000256" key="1">
    <source>
        <dbReference type="ARBA" id="ARBA00007074"/>
    </source>
</evidence>
<evidence type="ECO:0000259" key="7">
    <source>
        <dbReference type="PROSITE" id="PS51935"/>
    </source>
</evidence>
<dbReference type="PROSITE" id="PS51935">
    <property type="entry name" value="NLPC_P60"/>
    <property type="match status" value="1"/>
</dbReference>
<keyword evidence="6" id="KW-1133">Transmembrane helix</keyword>
<organism evidence="8 9">
    <name type="scientific">Arenivirga flava</name>
    <dbReference type="NCBI Taxonomy" id="1930060"/>
    <lineage>
        <taxon>Bacteria</taxon>
        <taxon>Bacillati</taxon>
        <taxon>Actinomycetota</taxon>
        <taxon>Actinomycetes</taxon>
        <taxon>Micrococcales</taxon>
        <taxon>Microbacteriaceae</taxon>
        <taxon>Arenivirga</taxon>
    </lineage>
</organism>
<reference evidence="8 9" key="1">
    <citation type="journal article" date="2014" name="Int. J. Syst. Evol. Microbiol.">
        <title>Complete genome sequence of Corynebacterium casei LMG S-19264T (=DSM 44701T), isolated from a smear-ripened cheese.</title>
        <authorList>
            <consortium name="US DOE Joint Genome Institute (JGI-PGF)"/>
            <person name="Walter F."/>
            <person name="Albersmeier A."/>
            <person name="Kalinowski J."/>
            <person name="Ruckert C."/>
        </authorList>
    </citation>
    <scope>NUCLEOTIDE SEQUENCE [LARGE SCALE GENOMIC DNA]</scope>
    <source>
        <strain evidence="8 9">NBRC 112289</strain>
    </source>
</reference>
<dbReference type="InterPro" id="IPR038765">
    <property type="entry name" value="Papain-like_cys_pep_sf"/>
</dbReference>
<dbReference type="InterPro" id="IPR051794">
    <property type="entry name" value="PG_Endopeptidase_C40"/>
</dbReference>
<evidence type="ECO:0000256" key="3">
    <source>
        <dbReference type="ARBA" id="ARBA00022801"/>
    </source>
</evidence>
<gene>
    <name evidence="8" type="ORF">GCM10025874_26600</name>
</gene>
<dbReference type="Pfam" id="PF00877">
    <property type="entry name" value="NLPC_P60"/>
    <property type="match status" value="1"/>
</dbReference>
<feature type="compositionally biased region" description="Polar residues" evidence="5">
    <location>
        <begin position="33"/>
        <end position="44"/>
    </location>
</feature>
<dbReference type="SUPFAM" id="SSF54001">
    <property type="entry name" value="Cysteine proteinases"/>
    <property type="match status" value="1"/>
</dbReference>
<feature type="domain" description="NlpC/P60" evidence="7">
    <location>
        <begin position="215"/>
        <end position="330"/>
    </location>
</feature>
<dbReference type="AlphaFoldDB" id="A0AA37UVN7"/>
<keyword evidence="3" id="KW-0378">Hydrolase</keyword>
<keyword evidence="6" id="KW-0472">Membrane</keyword>
<keyword evidence="2" id="KW-0645">Protease</keyword>
<sequence length="330" mass="34671">MDGRCRGGVGTLEDMSVTTDHGRDLDPTDLPTPGSSTEQPTGTTPGRAAELESFRIAPAAEVAPTSRRAAREAEAAAAKARQRRQPRAAERPAGRPAQAKAKPRATRSQRNVRGIAVMLLMVPALFLTVALPHTAGSFGSGPSAAAAAADELAKLKLEQAQGVTVASGAPAQTVERDDYTATSGAELRRAEIAQNYEAYSGPTAAQYLENPAYPNFSLSEVVNVGLQYVGVPYVYGGATPAGFDCSGFVKYVYAQFGVDLPHSVPAQAARGTVISAADAQPGDLVIWSDHGHDGIYMGNGNVLHAPNPSKSVMVRPLYSFESVYYVRIGI</sequence>
<comment type="caution">
    <text evidence="8">The sequence shown here is derived from an EMBL/GenBank/DDBJ whole genome shotgun (WGS) entry which is preliminary data.</text>
</comment>
<name>A0AA37UVN7_9MICO</name>
<dbReference type="EMBL" id="BSUL01000001">
    <property type="protein sequence ID" value="GMA29407.1"/>
    <property type="molecule type" value="Genomic_DNA"/>
</dbReference>
<proteinExistence type="inferred from homology"/>
<dbReference type="GO" id="GO:0006508">
    <property type="term" value="P:proteolysis"/>
    <property type="evidence" value="ECO:0007669"/>
    <property type="project" value="UniProtKB-KW"/>
</dbReference>
<comment type="similarity">
    <text evidence="1">Belongs to the peptidase C40 family.</text>
</comment>
<keyword evidence="6" id="KW-0812">Transmembrane</keyword>
<feature type="region of interest" description="Disordered" evidence="5">
    <location>
        <begin position="1"/>
        <end position="109"/>
    </location>
</feature>
<dbReference type="PANTHER" id="PTHR47359:SF3">
    <property type="entry name" value="NLP_P60 DOMAIN-CONTAINING PROTEIN-RELATED"/>
    <property type="match status" value="1"/>
</dbReference>
<feature type="compositionally biased region" description="Gly residues" evidence="5">
    <location>
        <begin position="1"/>
        <end position="10"/>
    </location>
</feature>
<dbReference type="InterPro" id="IPR000064">
    <property type="entry name" value="NLP_P60_dom"/>
</dbReference>
<evidence type="ECO:0000256" key="5">
    <source>
        <dbReference type="SAM" id="MobiDB-lite"/>
    </source>
</evidence>
<dbReference type="PANTHER" id="PTHR47359">
    <property type="entry name" value="PEPTIDOGLYCAN DL-ENDOPEPTIDASE CWLO"/>
    <property type="match status" value="1"/>
</dbReference>
<dbReference type="GO" id="GO:0008234">
    <property type="term" value="F:cysteine-type peptidase activity"/>
    <property type="evidence" value="ECO:0007669"/>
    <property type="project" value="UniProtKB-KW"/>
</dbReference>
<evidence type="ECO:0000256" key="6">
    <source>
        <dbReference type="SAM" id="Phobius"/>
    </source>
</evidence>